<evidence type="ECO:0000256" key="3">
    <source>
        <dbReference type="ARBA" id="ARBA00022692"/>
    </source>
</evidence>
<dbReference type="InterPro" id="IPR001851">
    <property type="entry name" value="ABC_transp_permease"/>
</dbReference>
<feature type="region of interest" description="Disordered" evidence="6">
    <location>
        <begin position="1"/>
        <end position="20"/>
    </location>
</feature>
<dbReference type="RefSeq" id="WP_369222366.1">
    <property type="nucleotide sequence ID" value="NZ_CP163441.1"/>
</dbReference>
<dbReference type="GO" id="GO:0022857">
    <property type="term" value="F:transmembrane transporter activity"/>
    <property type="evidence" value="ECO:0007669"/>
    <property type="project" value="InterPro"/>
</dbReference>
<protein>
    <submittedName>
        <fullName evidence="8">ABC transporter permease</fullName>
    </submittedName>
</protein>
<evidence type="ECO:0000256" key="5">
    <source>
        <dbReference type="ARBA" id="ARBA00023136"/>
    </source>
</evidence>
<feature type="transmembrane region" description="Helical" evidence="7">
    <location>
        <begin position="137"/>
        <end position="159"/>
    </location>
</feature>
<dbReference type="AlphaFoldDB" id="A0AB39QLR6"/>
<proteinExistence type="predicted"/>
<feature type="transmembrane region" description="Helical" evidence="7">
    <location>
        <begin position="81"/>
        <end position="103"/>
    </location>
</feature>
<reference evidence="8" key="1">
    <citation type="submission" date="2024-07" db="EMBL/GenBank/DDBJ databases">
        <authorList>
            <person name="Yu S.T."/>
        </authorList>
    </citation>
    <scope>NUCLEOTIDE SEQUENCE</scope>
    <source>
        <strain evidence="8">R39</strain>
    </source>
</reference>
<accession>A0AB39QLR6</accession>
<evidence type="ECO:0000256" key="2">
    <source>
        <dbReference type="ARBA" id="ARBA00022475"/>
    </source>
</evidence>
<dbReference type="EMBL" id="CP163441">
    <property type="protein sequence ID" value="XDQ43188.1"/>
    <property type="molecule type" value="Genomic_DNA"/>
</dbReference>
<evidence type="ECO:0000256" key="4">
    <source>
        <dbReference type="ARBA" id="ARBA00022989"/>
    </source>
</evidence>
<gene>
    <name evidence="8" type="ORF">AB5J52_13465</name>
</gene>
<evidence type="ECO:0000313" key="8">
    <source>
        <dbReference type="EMBL" id="XDQ43188.1"/>
    </source>
</evidence>
<comment type="subcellular location">
    <subcellularLocation>
        <location evidence="1">Cell membrane</location>
        <topology evidence="1">Multi-pass membrane protein</topology>
    </subcellularLocation>
</comment>
<evidence type="ECO:0000256" key="1">
    <source>
        <dbReference type="ARBA" id="ARBA00004651"/>
    </source>
</evidence>
<feature type="transmembrane region" description="Helical" evidence="7">
    <location>
        <begin position="350"/>
        <end position="372"/>
    </location>
</feature>
<keyword evidence="5 7" id="KW-0472">Membrane</keyword>
<feature type="transmembrane region" description="Helical" evidence="7">
    <location>
        <begin position="33"/>
        <end position="61"/>
    </location>
</feature>
<keyword evidence="3 7" id="KW-0812">Transmembrane</keyword>
<sequence>MSATASGPDPRTTRSPADDLGRRLLARLRPGPGGWLTAGFTLVLVAAALGVSAVLLMLTGASPSASVREIWTGSLANSTGWTTTLLNAAPLLLVAVGTCVCAAAGTFNIGQEGQVLIGGLAGAWVGLRLAMPGPMLVVVVLAAAAVGGGAWAALSALMYRFRRVNVAVSTLLMTFLALQLVTFAVSTRWFLQESAQGSSGIADAQSNPLPAGALLGGFGQYPSLQVNLGLFVALAAAVGVAVVLTRSRWGFRVRMVGLNPRTAQHTGVRVAALSGLTLTLSGAFAGLAGGLLLASPVSTNRLQSGLSDNVGWDGLLVALVARNRPLVAIPVSFVFAVLRSGGDFLSATGVPYYLVDIVKALLVLAFVVPPLLVNLVSGRRGARPSAAPAASVVPTEVKAAA</sequence>
<dbReference type="PANTHER" id="PTHR47089:SF1">
    <property type="entry name" value="GUANOSINE ABC TRANSPORTER PERMEASE PROTEIN NUPP"/>
    <property type="match status" value="1"/>
</dbReference>
<dbReference type="GO" id="GO:0005886">
    <property type="term" value="C:plasma membrane"/>
    <property type="evidence" value="ECO:0007669"/>
    <property type="project" value="UniProtKB-SubCell"/>
</dbReference>
<feature type="transmembrane region" description="Helical" evidence="7">
    <location>
        <begin position="270"/>
        <end position="294"/>
    </location>
</feature>
<evidence type="ECO:0000256" key="7">
    <source>
        <dbReference type="SAM" id="Phobius"/>
    </source>
</evidence>
<name>A0AB39QLR6_9ACTN</name>
<keyword evidence="4 7" id="KW-1133">Transmembrane helix</keyword>
<dbReference type="CDD" id="cd06580">
    <property type="entry name" value="TM_PBP1_transp_TpRbsC_like"/>
    <property type="match status" value="1"/>
</dbReference>
<organism evidence="8">
    <name type="scientific">Streptomyces sp. R39</name>
    <dbReference type="NCBI Taxonomy" id="3238631"/>
    <lineage>
        <taxon>Bacteria</taxon>
        <taxon>Bacillati</taxon>
        <taxon>Actinomycetota</taxon>
        <taxon>Actinomycetes</taxon>
        <taxon>Kitasatosporales</taxon>
        <taxon>Streptomycetaceae</taxon>
        <taxon>Streptomyces</taxon>
    </lineage>
</organism>
<keyword evidence="2" id="KW-1003">Cell membrane</keyword>
<feature type="transmembrane region" description="Helical" evidence="7">
    <location>
        <begin position="228"/>
        <end position="249"/>
    </location>
</feature>
<dbReference type="PANTHER" id="PTHR47089">
    <property type="entry name" value="ABC TRANSPORTER, PERMEASE PROTEIN"/>
    <property type="match status" value="1"/>
</dbReference>
<feature type="transmembrane region" description="Helical" evidence="7">
    <location>
        <begin position="171"/>
        <end position="191"/>
    </location>
</feature>
<dbReference type="Pfam" id="PF02653">
    <property type="entry name" value="BPD_transp_2"/>
    <property type="match status" value="1"/>
</dbReference>
<evidence type="ECO:0000256" key="6">
    <source>
        <dbReference type="SAM" id="MobiDB-lite"/>
    </source>
</evidence>